<keyword evidence="4" id="KW-1185">Reference proteome</keyword>
<protein>
    <submittedName>
        <fullName evidence="3">Uncharacterized protein</fullName>
    </submittedName>
</protein>
<name>A0A4Y9YVN3_9AGAM</name>
<evidence type="ECO:0000313" key="3">
    <source>
        <dbReference type="EMBL" id="TFY65788.1"/>
    </source>
</evidence>
<evidence type="ECO:0000256" key="2">
    <source>
        <dbReference type="SAM" id="Phobius"/>
    </source>
</evidence>
<proteinExistence type="predicted"/>
<feature type="transmembrane region" description="Helical" evidence="2">
    <location>
        <begin position="56"/>
        <end position="77"/>
    </location>
</feature>
<keyword evidence="2" id="KW-0812">Transmembrane</keyword>
<accession>A0A4Y9YVN3</accession>
<feature type="transmembrane region" description="Helical" evidence="2">
    <location>
        <begin position="219"/>
        <end position="242"/>
    </location>
</feature>
<dbReference type="EMBL" id="SEOQ01000308">
    <property type="protein sequence ID" value="TFY65788.1"/>
    <property type="molecule type" value="Genomic_DNA"/>
</dbReference>
<reference evidence="3 4" key="1">
    <citation type="submission" date="2019-02" db="EMBL/GenBank/DDBJ databases">
        <title>Genome sequencing of the rare red list fungi Dentipellis fragilis.</title>
        <authorList>
            <person name="Buettner E."/>
            <person name="Kellner H."/>
        </authorList>
    </citation>
    <scope>NUCLEOTIDE SEQUENCE [LARGE SCALE GENOMIC DNA]</scope>
    <source>
        <strain evidence="3 4">DSM 105465</strain>
    </source>
</reference>
<organism evidence="3 4">
    <name type="scientific">Dentipellis fragilis</name>
    <dbReference type="NCBI Taxonomy" id="205917"/>
    <lineage>
        <taxon>Eukaryota</taxon>
        <taxon>Fungi</taxon>
        <taxon>Dikarya</taxon>
        <taxon>Basidiomycota</taxon>
        <taxon>Agaricomycotina</taxon>
        <taxon>Agaricomycetes</taxon>
        <taxon>Russulales</taxon>
        <taxon>Hericiaceae</taxon>
        <taxon>Dentipellis</taxon>
    </lineage>
</organism>
<dbReference type="Proteomes" id="UP000298327">
    <property type="component" value="Unassembled WGS sequence"/>
</dbReference>
<dbReference type="AlphaFoldDB" id="A0A4Y9YVN3"/>
<feature type="transmembrane region" description="Helical" evidence="2">
    <location>
        <begin position="177"/>
        <end position="199"/>
    </location>
</feature>
<feature type="transmembrane region" description="Helical" evidence="2">
    <location>
        <begin position="20"/>
        <end position="44"/>
    </location>
</feature>
<keyword evidence="2" id="KW-1133">Transmembrane helix</keyword>
<feature type="transmembrane region" description="Helical" evidence="2">
    <location>
        <begin position="97"/>
        <end position="115"/>
    </location>
</feature>
<evidence type="ECO:0000313" key="4">
    <source>
        <dbReference type="Proteomes" id="UP000298327"/>
    </source>
</evidence>
<evidence type="ECO:0000256" key="1">
    <source>
        <dbReference type="SAM" id="MobiDB-lite"/>
    </source>
</evidence>
<dbReference type="OrthoDB" id="2905268at2759"/>
<gene>
    <name evidence="3" type="ORF">EVG20_g5311</name>
</gene>
<feature type="transmembrane region" description="Helical" evidence="2">
    <location>
        <begin position="135"/>
        <end position="157"/>
    </location>
</feature>
<feature type="region of interest" description="Disordered" evidence="1">
    <location>
        <begin position="328"/>
        <end position="355"/>
    </location>
</feature>
<keyword evidence="2" id="KW-0472">Membrane</keyword>
<comment type="caution">
    <text evidence="3">The sequence shown here is derived from an EMBL/GenBank/DDBJ whole genome shotgun (WGS) entry which is preliminary data.</text>
</comment>
<sequence length="355" mass="39176">MSYAPKEPEALINRERGLFVGYILGAGAYGVLLTLFVQCISALTQTKQMKRVRWGLVAYVFFMFALGNVGYFTHLKFVQSIFIDNRNFPGGLLAWDAANYSSVINVSGIVAYFMMNWMADSLVLYRLYVIWNRRLIVVALPTAMFATSFSLSIVELYNVTQPGASMFSDSAINFGLLYWSFSVSLNILVTLLIVARLLYMRRQLTVAMAPEQARVYISISAMLIESAALYSCTAIVFLIGYARQSPVQFAVEAVELIQGVCPFMIILRVAHGNAFNSDTLRVPESAVEFSTGNGSATRWQTSQLNGSFASSSYNMKALANHQITFAEPPPSDFPLKKGVAAEPPPGPDFDIAEAV</sequence>